<dbReference type="EMBL" id="FP929059">
    <property type="protein sequence ID" value="CBL34011.1"/>
    <property type="molecule type" value="Genomic_DNA"/>
</dbReference>
<feature type="transmembrane region" description="Helical" evidence="1">
    <location>
        <begin position="89"/>
        <end position="109"/>
    </location>
</feature>
<protein>
    <submittedName>
        <fullName evidence="2">Uncharacterized protein</fullName>
    </submittedName>
</protein>
<dbReference type="BioCyc" id="ESIR717961:G136L-777-MONOMER"/>
<keyword evidence="1" id="KW-0812">Transmembrane</keyword>
<evidence type="ECO:0000313" key="3">
    <source>
        <dbReference type="Proteomes" id="UP000007050"/>
    </source>
</evidence>
<dbReference type="AlphaFoldDB" id="D4MJS8"/>
<dbReference type="KEGG" id="esr:ES1_09490"/>
<evidence type="ECO:0000256" key="1">
    <source>
        <dbReference type="SAM" id="Phobius"/>
    </source>
</evidence>
<evidence type="ECO:0000313" key="2">
    <source>
        <dbReference type="EMBL" id="CBL34011.1"/>
    </source>
</evidence>
<dbReference type="HOGENOM" id="CLU_1228397_0_0_9"/>
<keyword evidence="1" id="KW-1133">Transmembrane helix</keyword>
<accession>D4MJS8</accession>
<proteinExistence type="predicted"/>
<name>D4MJS8_9FIRM</name>
<reference evidence="2 3" key="1">
    <citation type="submission" date="2010-03" db="EMBL/GenBank/DDBJ databases">
        <title>The genome sequence of Eubacterium siraeum V10Sc8a.</title>
        <authorList>
            <consortium name="metaHIT consortium -- http://www.metahit.eu/"/>
            <person name="Pajon A."/>
            <person name="Turner K."/>
            <person name="Parkhill J."/>
            <person name="Duncan S."/>
            <person name="Flint H."/>
        </authorList>
    </citation>
    <scope>NUCLEOTIDE SEQUENCE [LARGE SCALE GENOMIC DNA]</scope>
    <source>
        <strain evidence="2 3">V10Sc8a</strain>
    </source>
</reference>
<sequence length="225" mass="26213">MFSQEVYKMKKYRCPYCGDECLTYFLRNFTSGFRSEYYQEKGGSRCPSCHNYFMPYIRNKAIRIASVVLTVAVLGVFFVLALFVDYRYYLLFAISVGLLTLLDSVVYCLSASITQYDQKEHKNIMPAKDKDREIVLDTPCAKIRYLDIYGVRFLKKTNNVRFHEAFKNDLVPVVFLREKRTKNQTVHFMKTEFIPEGMLCDNAELEIVDNGKIIAKGRLSVKKVT</sequence>
<organism evidence="2 3">
    <name type="scientific">[Eubacterium] siraeum V10Sc8a</name>
    <dbReference type="NCBI Taxonomy" id="717961"/>
    <lineage>
        <taxon>Bacteria</taxon>
        <taxon>Bacillati</taxon>
        <taxon>Bacillota</taxon>
        <taxon>Clostridia</taxon>
        <taxon>Eubacteriales</taxon>
        <taxon>Oscillospiraceae</taxon>
        <taxon>Oscillospiraceae incertae sedis</taxon>
    </lineage>
</organism>
<dbReference type="Proteomes" id="UP000007050">
    <property type="component" value="Chromosome"/>
</dbReference>
<dbReference type="PATRIC" id="fig|717961.3.peg.1051"/>
<feature type="transmembrane region" description="Helical" evidence="1">
    <location>
        <begin position="61"/>
        <end position="83"/>
    </location>
</feature>
<reference evidence="2 3" key="2">
    <citation type="submission" date="2010-03" db="EMBL/GenBank/DDBJ databases">
        <authorList>
            <person name="Pajon A."/>
        </authorList>
    </citation>
    <scope>NUCLEOTIDE SEQUENCE [LARGE SCALE GENOMIC DNA]</scope>
    <source>
        <strain evidence="2 3">V10Sc8a</strain>
    </source>
</reference>
<gene>
    <name evidence="2" type="ORF">ES1_09490</name>
</gene>
<keyword evidence="1" id="KW-0472">Membrane</keyword>